<evidence type="ECO:0000256" key="2">
    <source>
        <dbReference type="ARBA" id="ARBA00022980"/>
    </source>
</evidence>
<comment type="similarity">
    <text evidence="1">Belongs to the bacterial ribosomal protein bL34 family.</text>
</comment>
<keyword evidence="3" id="KW-0687">Ribonucleoprotein</keyword>
<dbReference type="Gene3D" id="1.10.287.3980">
    <property type="match status" value="1"/>
</dbReference>
<accession>A0A166X984</accession>
<evidence type="ECO:0000256" key="1">
    <source>
        <dbReference type="ARBA" id="ARBA00010111"/>
    </source>
</evidence>
<dbReference type="GO" id="GO:0003735">
    <property type="term" value="F:structural constituent of ribosome"/>
    <property type="evidence" value="ECO:0007669"/>
    <property type="project" value="InterPro"/>
</dbReference>
<organism evidence="6 7">
    <name type="scientific">Athelia psychrophila</name>
    <dbReference type="NCBI Taxonomy" id="1759441"/>
    <lineage>
        <taxon>Eukaryota</taxon>
        <taxon>Fungi</taxon>
        <taxon>Dikarya</taxon>
        <taxon>Basidiomycota</taxon>
        <taxon>Agaricomycotina</taxon>
        <taxon>Agaricomycetes</taxon>
        <taxon>Agaricomycetidae</taxon>
        <taxon>Atheliales</taxon>
        <taxon>Atheliaceae</taxon>
        <taxon>Athelia</taxon>
    </lineage>
</organism>
<evidence type="ECO:0000313" key="7">
    <source>
        <dbReference type="Proteomes" id="UP000076532"/>
    </source>
</evidence>
<dbReference type="NCBIfam" id="TIGR01030">
    <property type="entry name" value="rpmH_bact"/>
    <property type="match status" value="1"/>
</dbReference>
<feature type="compositionally biased region" description="Basic residues" evidence="5">
    <location>
        <begin position="83"/>
        <end position="100"/>
    </location>
</feature>
<dbReference type="AlphaFoldDB" id="A0A166X984"/>
<dbReference type="InterPro" id="IPR000271">
    <property type="entry name" value="Ribosomal_bL34"/>
</dbReference>
<gene>
    <name evidence="6" type="ORF">FIBSPDRAFT_11211</name>
</gene>
<evidence type="ECO:0000313" key="6">
    <source>
        <dbReference type="EMBL" id="KZP34546.1"/>
    </source>
</evidence>
<evidence type="ECO:0000256" key="4">
    <source>
        <dbReference type="ARBA" id="ARBA00035274"/>
    </source>
</evidence>
<dbReference type="Pfam" id="PF00468">
    <property type="entry name" value="Ribosomal_L34"/>
    <property type="match status" value="1"/>
</dbReference>
<name>A0A166X984_9AGAM</name>
<keyword evidence="7" id="KW-1185">Reference proteome</keyword>
<evidence type="ECO:0000256" key="5">
    <source>
        <dbReference type="SAM" id="MobiDB-lite"/>
    </source>
</evidence>
<dbReference type="GO" id="GO:0005762">
    <property type="term" value="C:mitochondrial large ribosomal subunit"/>
    <property type="evidence" value="ECO:0007669"/>
    <property type="project" value="TreeGrafter"/>
</dbReference>
<dbReference type="PANTHER" id="PTHR14503:SF4">
    <property type="entry name" value="LARGE RIBOSOMAL SUBUNIT PROTEIN BL34M"/>
    <property type="match status" value="1"/>
</dbReference>
<dbReference type="PANTHER" id="PTHR14503">
    <property type="entry name" value="MITOCHONDRIAL RIBOSOMAL PROTEIN 34 FAMILY MEMBER"/>
    <property type="match status" value="1"/>
</dbReference>
<proteinExistence type="inferred from homology"/>
<reference evidence="6 7" key="1">
    <citation type="journal article" date="2016" name="Mol. Biol. Evol.">
        <title>Comparative Genomics of Early-Diverging Mushroom-Forming Fungi Provides Insights into the Origins of Lignocellulose Decay Capabilities.</title>
        <authorList>
            <person name="Nagy L.G."/>
            <person name="Riley R."/>
            <person name="Tritt A."/>
            <person name="Adam C."/>
            <person name="Daum C."/>
            <person name="Floudas D."/>
            <person name="Sun H."/>
            <person name="Yadav J.S."/>
            <person name="Pangilinan J."/>
            <person name="Larsson K.H."/>
            <person name="Matsuura K."/>
            <person name="Barry K."/>
            <person name="Labutti K."/>
            <person name="Kuo R."/>
            <person name="Ohm R.A."/>
            <person name="Bhattacharya S.S."/>
            <person name="Shirouzu T."/>
            <person name="Yoshinaga Y."/>
            <person name="Martin F.M."/>
            <person name="Grigoriev I.V."/>
            <person name="Hibbett D.S."/>
        </authorList>
    </citation>
    <scope>NUCLEOTIDE SEQUENCE [LARGE SCALE GENOMIC DNA]</scope>
    <source>
        <strain evidence="6 7">CBS 109695</strain>
    </source>
</reference>
<dbReference type="OrthoDB" id="431691at2759"/>
<dbReference type="STRING" id="436010.A0A166X984"/>
<keyword evidence="2" id="KW-0689">Ribosomal protein</keyword>
<dbReference type="HAMAP" id="MF_00391">
    <property type="entry name" value="Ribosomal_bL34"/>
    <property type="match status" value="1"/>
</dbReference>
<evidence type="ECO:0000256" key="3">
    <source>
        <dbReference type="ARBA" id="ARBA00023274"/>
    </source>
</evidence>
<dbReference type="FunFam" id="1.10.287.3980:FF:000001">
    <property type="entry name" value="Mitochondrial ribosomal protein L34"/>
    <property type="match status" value="1"/>
</dbReference>
<dbReference type="Proteomes" id="UP000076532">
    <property type="component" value="Unassembled WGS sequence"/>
</dbReference>
<feature type="region of interest" description="Disordered" evidence="5">
    <location>
        <begin position="74"/>
        <end position="100"/>
    </location>
</feature>
<dbReference type="EMBL" id="KV417480">
    <property type="protein sequence ID" value="KZP34546.1"/>
    <property type="molecule type" value="Genomic_DNA"/>
</dbReference>
<dbReference type="GO" id="GO:0006412">
    <property type="term" value="P:translation"/>
    <property type="evidence" value="ECO:0007669"/>
    <property type="project" value="InterPro"/>
</dbReference>
<sequence>MPRIPRPLLQLLSRTPRLQPLQSIVSQVVRPIAPTLFASPALHALPAISSLTFATPSWTSSPILSALQQTRFKARGTEYQPSQRKRKRKHGFLARKRTPGGRKVLARRFAKGRLFLSH</sequence>
<protein>
    <recommendedName>
        <fullName evidence="4">Large ribosomal subunit protein bL34m</fullName>
    </recommendedName>
</protein>